<feature type="domain" description="Solute-binding protein family 3/N-terminal" evidence="2">
    <location>
        <begin position="42"/>
        <end position="275"/>
    </location>
</feature>
<proteinExistence type="predicted"/>
<comment type="caution">
    <text evidence="3">The sequence shown here is derived from an EMBL/GenBank/DDBJ whole genome shotgun (WGS) entry which is preliminary data.</text>
</comment>
<keyword evidence="4" id="KW-1185">Reference proteome</keyword>
<protein>
    <submittedName>
        <fullName evidence="3">Polar amino acid transport system substrate-binding protein</fullName>
    </submittedName>
</protein>
<keyword evidence="1" id="KW-0732">Signal</keyword>
<evidence type="ECO:0000256" key="1">
    <source>
        <dbReference type="ARBA" id="ARBA00022729"/>
    </source>
</evidence>
<dbReference type="AlphaFoldDB" id="A0A7W9NGD9"/>
<dbReference type="InterPro" id="IPR001638">
    <property type="entry name" value="Solute-binding_3/MltF_N"/>
</dbReference>
<accession>A0A7W9NGD9</accession>
<gene>
    <name evidence="3" type="ORF">BJ998_002189</name>
</gene>
<dbReference type="SUPFAM" id="SSF53850">
    <property type="entry name" value="Periplasmic binding protein-like II"/>
    <property type="match status" value="1"/>
</dbReference>
<dbReference type="Pfam" id="PF00497">
    <property type="entry name" value="SBP_bac_3"/>
    <property type="match status" value="1"/>
</dbReference>
<dbReference type="CDD" id="cd01004">
    <property type="entry name" value="PBP2_MidA_like"/>
    <property type="match status" value="1"/>
</dbReference>
<name>A0A7W9NGD9_9PSEU</name>
<dbReference type="EMBL" id="JACHIR010000001">
    <property type="protein sequence ID" value="MBB5890993.1"/>
    <property type="molecule type" value="Genomic_DNA"/>
</dbReference>
<sequence>MTTVTACGAAAGEQSQQQPRITTAEVDKIAAEVPQAIRDRGTLEVITSVGTVPPLTFYDTDNKTPIGVEEDIASLVADVLGLKTHVNVASWENVFVGLDSGKYDAGFTNITVTEARKEKYDFATYRLDNVSFEARKGGKWKVTGPADVAGRTIAVSSGTNQEKLLLDWNAQNVARGLQPVDVKYFQNSTDYYLALQSGRIDAYLGPNPTAAYHAKSSGQTEIIGTISGAGPTLQGEIAATTRKGNGLVRALNDALNQVISDGSYAKVLDRWGLGNEAVPHSEINPPGLPKS</sequence>
<organism evidence="3 4">
    <name type="scientific">Kutzneria kofuensis</name>
    <dbReference type="NCBI Taxonomy" id="103725"/>
    <lineage>
        <taxon>Bacteria</taxon>
        <taxon>Bacillati</taxon>
        <taxon>Actinomycetota</taxon>
        <taxon>Actinomycetes</taxon>
        <taxon>Pseudonocardiales</taxon>
        <taxon>Pseudonocardiaceae</taxon>
        <taxon>Kutzneria</taxon>
    </lineage>
</organism>
<reference evidence="3 4" key="1">
    <citation type="submission" date="2020-08" db="EMBL/GenBank/DDBJ databases">
        <title>Sequencing the genomes of 1000 actinobacteria strains.</title>
        <authorList>
            <person name="Klenk H.-P."/>
        </authorList>
    </citation>
    <scope>NUCLEOTIDE SEQUENCE [LARGE SCALE GENOMIC DNA]</scope>
    <source>
        <strain evidence="3 4">DSM 43851</strain>
    </source>
</reference>
<dbReference type="Proteomes" id="UP000585638">
    <property type="component" value="Unassembled WGS sequence"/>
</dbReference>
<dbReference type="Gene3D" id="3.40.190.10">
    <property type="entry name" value="Periplasmic binding protein-like II"/>
    <property type="match status" value="2"/>
</dbReference>
<dbReference type="PANTHER" id="PTHR35936">
    <property type="entry name" value="MEMBRANE-BOUND LYTIC MUREIN TRANSGLYCOSYLASE F"/>
    <property type="match status" value="1"/>
</dbReference>
<evidence type="ECO:0000313" key="3">
    <source>
        <dbReference type="EMBL" id="MBB5890993.1"/>
    </source>
</evidence>
<dbReference type="SMART" id="SM00062">
    <property type="entry name" value="PBPb"/>
    <property type="match status" value="1"/>
</dbReference>
<evidence type="ECO:0000259" key="2">
    <source>
        <dbReference type="SMART" id="SM00062"/>
    </source>
</evidence>
<evidence type="ECO:0000313" key="4">
    <source>
        <dbReference type="Proteomes" id="UP000585638"/>
    </source>
</evidence>
<dbReference type="PANTHER" id="PTHR35936:SF17">
    <property type="entry name" value="ARGININE-BINDING EXTRACELLULAR PROTEIN ARTP"/>
    <property type="match status" value="1"/>
</dbReference>
<dbReference type="RefSeq" id="WP_312890039.1">
    <property type="nucleotide sequence ID" value="NZ_BAAAWY010000038.1"/>
</dbReference>